<dbReference type="AlphaFoldDB" id="A0A2S6HIY6"/>
<proteinExistence type="predicted"/>
<dbReference type="EMBL" id="PTIZ01000002">
    <property type="protein sequence ID" value="PPK77416.1"/>
    <property type="molecule type" value="Genomic_DNA"/>
</dbReference>
<accession>A0A2S6HIY6</accession>
<dbReference type="Proteomes" id="UP000240010">
    <property type="component" value="Unassembled WGS sequence"/>
</dbReference>
<sequence length="50" mass="5703">MNKNPLTPAELKKIIQTTQAIEGYKPAKAEIVQKVQQLRVQYGIQVLPRK</sequence>
<evidence type="ECO:0000313" key="1">
    <source>
        <dbReference type="EMBL" id="PPK77416.1"/>
    </source>
</evidence>
<reference evidence="1 2" key="1">
    <citation type="submission" date="2018-02" db="EMBL/GenBank/DDBJ databases">
        <title>Subsurface microbial communities from deep shales in Ohio and West Virginia, USA.</title>
        <authorList>
            <person name="Wrighton K."/>
        </authorList>
    </citation>
    <scope>NUCLEOTIDE SEQUENCE [LARGE SCALE GENOMIC DNA]</scope>
    <source>
        <strain evidence="1 2">OWC-DMM</strain>
    </source>
</reference>
<comment type="caution">
    <text evidence="1">The sequence shown here is derived from an EMBL/GenBank/DDBJ whole genome shotgun (WGS) entry which is preliminary data.</text>
</comment>
<evidence type="ECO:0000313" key="2">
    <source>
        <dbReference type="Proteomes" id="UP000240010"/>
    </source>
</evidence>
<name>A0A2S6HIY6_9GAMM</name>
<organism evidence="1 2">
    <name type="scientific">Methylobacter tundripaludum</name>
    <dbReference type="NCBI Taxonomy" id="173365"/>
    <lineage>
        <taxon>Bacteria</taxon>
        <taxon>Pseudomonadati</taxon>
        <taxon>Pseudomonadota</taxon>
        <taxon>Gammaproteobacteria</taxon>
        <taxon>Methylococcales</taxon>
        <taxon>Methylococcaceae</taxon>
        <taxon>Methylobacter</taxon>
    </lineage>
</organism>
<gene>
    <name evidence="1" type="ORF">B0F87_102529</name>
</gene>
<protein>
    <submittedName>
        <fullName evidence="1">Uncharacterized protein</fullName>
    </submittedName>
</protein>